<keyword evidence="1" id="KW-1133">Transmembrane helix</keyword>
<dbReference type="Pfam" id="PF21001">
    <property type="entry name" value="YqiJ_N"/>
    <property type="match status" value="1"/>
</dbReference>
<dbReference type="InterPro" id="IPR010840">
    <property type="entry name" value="YqiJ_OB"/>
</dbReference>
<gene>
    <name evidence="4" type="ORF">K3181_08045</name>
</gene>
<evidence type="ECO:0000259" key="2">
    <source>
        <dbReference type="Pfam" id="PF07290"/>
    </source>
</evidence>
<keyword evidence="5" id="KW-1185">Reference proteome</keyword>
<evidence type="ECO:0000256" key="1">
    <source>
        <dbReference type="SAM" id="Phobius"/>
    </source>
</evidence>
<keyword evidence="1" id="KW-0472">Membrane</keyword>
<organism evidence="4 5">
    <name type="scientific">Qipengyuania mesophila</name>
    <dbReference type="NCBI Taxonomy" id="2867246"/>
    <lineage>
        <taxon>Bacteria</taxon>
        <taxon>Pseudomonadati</taxon>
        <taxon>Pseudomonadota</taxon>
        <taxon>Alphaproteobacteria</taxon>
        <taxon>Sphingomonadales</taxon>
        <taxon>Erythrobacteraceae</taxon>
        <taxon>Qipengyuania</taxon>
    </lineage>
</organism>
<evidence type="ECO:0000313" key="4">
    <source>
        <dbReference type="EMBL" id="MBX7501390.1"/>
    </source>
</evidence>
<dbReference type="RefSeq" id="WP_221602479.1">
    <property type="nucleotide sequence ID" value="NZ_JAIGNU010000001.1"/>
</dbReference>
<feature type="domain" description="Inner membrane protein YqiJ OB-fold" evidence="2">
    <location>
        <begin position="135"/>
        <end position="197"/>
    </location>
</feature>
<feature type="transmembrane region" description="Helical" evidence="1">
    <location>
        <begin position="7"/>
        <end position="30"/>
    </location>
</feature>
<keyword evidence="1" id="KW-0812">Transmembrane</keyword>
<accession>A0ABS7JUT4</accession>
<dbReference type="InterPro" id="IPR048376">
    <property type="entry name" value="YqiJ_N"/>
</dbReference>
<dbReference type="Pfam" id="PF07290">
    <property type="entry name" value="YqiJ_OB"/>
    <property type="match status" value="1"/>
</dbReference>
<feature type="domain" description="Inner membrane protein YqiJ N-terminal" evidence="3">
    <location>
        <begin position="8"/>
        <end position="111"/>
    </location>
</feature>
<sequence>MTLLEPYNLPFAAALVLVAALFVIQLFGFLDIDLDLDADADGDAAIGAGPLGGLLTLLGLGRVPLTIWLVVFLLVFAAVGVSGQQLAHGLTGAPLDRWLAAALAGAGALPLAALIARPLGMILPQDETTAVDIGTLVGRRGVITDGTARSGSPARARVRDLHGQDHYVMVEPHEADSHLLAGDEVLLVRREGNQFYATALAERRLSPQ</sequence>
<protein>
    <submittedName>
        <fullName evidence="4">YqiJ family protein</fullName>
    </submittedName>
</protein>
<evidence type="ECO:0000259" key="3">
    <source>
        <dbReference type="Pfam" id="PF21001"/>
    </source>
</evidence>
<comment type="caution">
    <text evidence="4">The sequence shown here is derived from an EMBL/GenBank/DDBJ whole genome shotgun (WGS) entry which is preliminary data.</text>
</comment>
<feature type="transmembrane region" description="Helical" evidence="1">
    <location>
        <begin position="42"/>
        <end position="60"/>
    </location>
</feature>
<proteinExistence type="predicted"/>
<feature type="transmembrane region" description="Helical" evidence="1">
    <location>
        <begin position="67"/>
        <end position="86"/>
    </location>
</feature>
<evidence type="ECO:0000313" key="5">
    <source>
        <dbReference type="Proteomes" id="UP000782554"/>
    </source>
</evidence>
<name>A0ABS7JUT4_9SPHN</name>
<dbReference type="Proteomes" id="UP000782554">
    <property type="component" value="Unassembled WGS sequence"/>
</dbReference>
<feature type="transmembrane region" description="Helical" evidence="1">
    <location>
        <begin position="98"/>
        <end position="116"/>
    </location>
</feature>
<dbReference type="EMBL" id="JAIGNU010000001">
    <property type="protein sequence ID" value="MBX7501390.1"/>
    <property type="molecule type" value="Genomic_DNA"/>
</dbReference>
<reference evidence="4 5" key="1">
    <citation type="submission" date="2021-08" db="EMBL/GenBank/DDBJ databases">
        <title>Comparative Genomics Analysis of the Genus Qipengyuania Reveals Extensive Genetic Diversity and Metabolic Versatility, Including the Description of Fifteen Novel Species.</title>
        <authorList>
            <person name="Liu Y."/>
        </authorList>
    </citation>
    <scope>NUCLEOTIDE SEQUENCE [LARGE SCALE GENOMIC DNA]</scope>
    <source>
        <strain evidence="4 5">YG27</strain>
    </source>
</reference>